<dbReference type="AlphaFoldDB" id="A0A7V4WUN6"/>
<comment type="caution">
    <text evidence="10">The sequence shown here is derived from an EMBL/GenBank/DDBJ whole genome shotgun (WGS) entry which is preliminary data.</text>
</comment>
<evidence type="ECO:0000259" key="8">
    <source>
        <dbReference type="Pfam" id="PF04039"/>
    </source>
</evidence>
<evidence type="ECO:0000313" key="10">
    <source>
        <dbReference type="EMBL" id="HGY54587.1"/>
    </source>
</evidence>
<evidence type="ECO:0000256" key="4">
    <source>
        <dbReference type="ARBA" id="ARBA00022692"/>
    </source>
</evidence>
<evidence type="ECO:0000256" key="3">
    <source>
        <dbReference type="ARBA" id="ARBA00022475"/>
    </source>
</evidence>
<feature type="transmembrane region" description="Helical" evidence="7">
    <location>
        <begin position="159"/>
        <end position="179"/>
    </location>
</feature>
<comment type="similarity">
    <text evidence="2">Belongs to the CPA3 antiporters (TC 2.A.63) subunit B family.</text>
</comment>
<accession>A0A7V4WUN6</accession>
<gene>
    <name evidence="10" type="ORF">ENK44_02685</name>
</gene>
<evidence type="ECO:0000256" key="2">
    <source>
        <dbReference type="ARBA" id="ARBA00009425"/>
    </source>
</evidence>
<organism evidence="10">
    <name type="scientific">Caldithrix abyssi</name>
    <dbReference type="NCBI Taxonomy" id="187145"/>
    <lineage>
        <taxon>Bacteria</taxon>
        <taxon>Pseudomonadati</taxon>
        <taxon>Calditrichota</taxon>
        <taxon>Calditrichia</taxon>
        <taxon>Calditrichales</taxon>
        <taxon>Calditrichaceae</taxon>
        <taxon>Caldithrix</taxon>
    </lineage>
</organism>
<dbReference type="GO" id="GO:0005886">
    <property type="term" value="C:plasma membrane"/>
    <property type="evidence" value="ECO:0007669"/>
    <property type="project" value="UniProtKB-SubCell"/>
</dbReference>
<evidence type="ECO:0000256" key="5">
    <source>
        <dbReference type="ARBA" id="ARBA00022989"/>
    </source>
</evidence>
<dbReference type="Proteomes" id="UP000885779">
    <property type="component" value="Unassembled WGS sequence"/>
</dbReference>
<dbReference type="Pfam" id="PF20501">
    <property type="entry name" value="MbhE"/>
    <property type="match status" value="1"/>
</dbReference>
<feature type="transmembrane region" description="Helical" evidence="7">
    <location>
        <begin position="65"/>
        <end position="85"/>
    </location>
</feature>
<proteinExistence type="inferred from homology"/>
<evidence type="ECO:0000256" key="7">
    <source>
        <dbReference type="SAM" id="Phobius"/>
    </source>
</evidence>
<feature type="domain" description="Na+/H+ antiporter MnhB subunit-related protein" evidence="8">
    <location>
        <begin position="99"/>
        <end position="217"/>
    </location>
</feature>
<comment type="subcellular location">
    <subcellularLocation>
        <location evidence="1">Cell membrane</location>
        <topology evidence="1">Multi-pass membrane protein</topology>
    </subcellularLocation>
</comment>
<evidence type="ECO:0000256" key="6">
    <source>
        <dbReference type="ARBA" id="ARBA00023136"/>
    </source>
</evidence>
<keyword evidence="5 7" id="KW-1133">Transmembrane helix</keyword>
<keyword evidence="6 7" id="KW-0472">Membrane</keyword>
<evidence type="ECO:0000259" key="9">
    <source>
        <dbReference type="Pfam" id="PF20501"/>
    </source>
</evidence>
<keyword evidence="3" id="KW-1003">Cell membrane</keyword>
<dbReference type="EMBL" id="DRQG01000023">
    <property type="protein sequence ID" value="HGY54587.1"/>
    <property type="molecule type" value="Genomic_DNA"/>
</dbReference>
<evidence type="ECO:0000256" key="1">
    <source>
        <dbReference type="ARBA" id="ARBA00004651"/>
    </source>
</evidence>
<dbReference type="InterPro" id="IPR046806">
    <property type="entry name" value="MrpA_C/MbhE"/>
</dbReference>
<feature type="domain" description="MrpA C-terminal/MbhE" evidence="9">
    <location>
        <begin position="28"/>
        <end position="93"/>
    </location>
</feature>
<name>A0A7V4WUN6_CALAY</name>
<reference evidence="10" key="1">
    <citation type="journal article" date="2020" name="mSystems">
        <title>Genome- and Community-Level Interaction Insights into Carbon Utilization and Element Cycling Functions of Hydrothermarchaeota in Hydrothermal Sediment.</title>
        <authorList>
            <person name="Zhou Z."/>
            <person name="Liu Y."/>
            <person name="Xu W."/>
            <person name="Pan J."/>
            <person name="Luo Z.H."/>
            <person name="Li M."/>
        </authorList>
    </citation>
    <scope>NUCLEOTIDE SEQUENCE [LARGE SCALE GENOMIC DNA]</scope>
    <source>
        <strain evidence="10">HyVt-577</strain>
    </source>
</reference>
<feature type="transmembrane region" description="Helical" evidence="7">
    <location>
        <begin position="106"/>
        <end position="124"/>
    </location>
</feature>
<dbReference type="PANTHER" id="PTHR33932:SF4">
    <property type="entry name" value="NA(+)_H(+) ANTIPORTER SUBUNIT B"/>
    <property type="match status" value="1"/>
</dbReference>
<feature type="transmembrane region" description="Helical" evidence="7">
    <location>
        <begin position="130"/>
        <end position="147"/>
    </location>
</feature>
<sequence>MRKVFAMLFLAIIGFYLFNTFALIPFGKNKMNADVAASYLNSGVQKTGAVNIVTSIVVNYRGFDTLGEVTVLFLAATGMGALLFRKKPMQRSRQNASVIVKTGARILFPLIIILGVYVFVHGHLTPGGGFQGGAIIASGFLLMFMSYRTYKVNHKVLSLFETFAGTSFVLLGLFGLIWGTSFLANILPFGEANTLFSAGIIPLIYIAVGIKVGSELTAVLDTMLKTVK</sequence>
<dbReference type="PANTHER" id="PTHR33932">
    <property type="entry name" value="NA(+)/H(+) ANTIPORTER SUBUNIT B"/>
    <property type="match status" value="1"/>
</dbReference>
<dbReference type="InterPro" id="IPR050622">
    <property type="entry name" value="CPA3_antiporter_subunitB"/>
</dbReference>
<keyword evidence="4 7" id="KW-0812">Transmembrane</keyword>
<protein>
    <submittedName>
        <fullName evidence="10">Cation:proton antiporter</fullName>
    </submittedName>
</protein>
<feature type="transmembrane region" description="Helical" evidence="7">
    <location>
        <begin position="199"/>
        <end position="220"/>
    </location>
</feature>
<dbReference type="InterPro" id="IPR007182">
    <property type="entry name" value="MnhB"/>
</dbReference>
<dbReference type="Pfam" id="PF04039">
    <property type="entry name" value="MnhB"/>
    <property type="match status" value="1"/>
</dbReference>
<dbReference type="NCBIfam" id="NF006248">
    <property type="entry name" value="PRK08386.1"/>
    <property type="match status" value="1"/>
</dbReference>